<proteinExistence type="predicted"/>
<sequence>MDIPRLAIGAEPIFDVKEAIADADAGAAADSAARVFAGGIAEERGVVRLSDD</sequence>
<name>A0ABP0D619_9PEZI</name>
<dbReference type="EMBL" id="CAWUOM010000006">
    <property type="protein sequence ID" value="CAK7263660.1"/>
    <property type="molecule type" value="Genomic_DNA"/>
</dbReference>
<accession>A0ABP0D619</accession>
<gene>
    <name evidence="1" type="ORF">SEPCBS57363_000683</name>
</gene>
<evidence type="ECO:0000313" key="2">
    <source>
        <dbReference type="Proteomes" id="UP001642501"/>
    </source>
</evidence>
<dbReference type="Proteomes" id="UP001642501">
    <property type="component" value="Unassembled WGS sequence"/>
</dbReference>
<protein>
    <submittedName>
        <fullName evidence="1">Uncharacterized protein</fullName>
    </submittedName>
</protein>
<comment type="caution">
    <text evidence="1">The sequence shown here is derived from an EMBL/GenBank/DDBJ whole genome shotgun (WGS) entry which is preliminary data.</text>
</comment>
<keyword evidence="2" id="KW-1185">Reference proteome</keyword>
<evidence type="ECO:0000313" key="1">
    <source>
        <dbReference type="EMBL" id="CAK7263660.1"/>
    </source>
</evidence>
<organism evidence="1 2">
    <name type="scientific">Sporothrix epigloea</name>
    <dbReference type="NCBI Taxonomy" id="1892477"/>
    <lineage>
        <taxon>Eukaryota</taxon>
        <taxon>Fungi</taxon>
        <taxon>Dikarya</taxon>
        <taxon>Ascomycota</taxon>
        <taxon>Pezizomycotina</taxon>
        <taxon>Sordariomycetes</taxon>
        <taxon>Sordariomycetidae</taxon>
        <taxon>Ophiostomatales</taxon>
        <taxon>Ophiostomataceae</taxon>
        <taxon>Sporothrix</taxon>
    </lineage>
</organism>
<reference evidence="1 2" key="1">
    <citation type="submission" date="2024-01" db="EMBL/GenBank/DDBJ databases">
        <authorList>
            <person name="Allen C."/>
            <person name="Tagirdzhanova G."/>
        </authorList>
    </citation>
    <scope>NUCLEOTIDE SEQUENCE [LARGE SCALE GENOMIC DNA]</scope>
    <source>
        <strain evidence="1 2">CBS 573.63</strain>
    </source>
</reference>